<accession>A0A022RGS5</accession>
<dbReference type="EMBL" id="KI630454">
    <property type="protein sequence ID" value="EYU39204.1"/>
    <property type="molecule type" value="Genomic_DNA"/>
</dbReference>
<sequence>MEMEAQKLTNTALVMPITDLQAVEL</sequence>
<evidence type="ECO:0000313" key="2">
    <source>
        <dbReference type="Proteomes" id="UP000030748"/>
    </source>
</evidence>
<feature type="non-terminal residue" evidence="1">
    <location>
        <position position="25"/>
    </location>
</feature>
<organism evidence="1 2">
    <name type="scientific">Erythranthe guttata</name>
    <name type="common">Yellow monkey flower</name>
    <name type="synonym">Mimulus guttatus</name>
    <dbReference type="NCBI Taxonomy" id="4155"/>
    <lineage>
        <taxon>Eukaryota</taxon>
        <taxon>Viridiplantae</taxon>
        <taxon>Streptophyta</taxon>
        <taxon>Embryophyta</taxon>
        <taxon>Tracheophyta</taxon>
        <taxon>Spermatophyta</taxon>
        <taxon>Magnoliopsida</taxon>
        <taxon>eudicotyledons</taxon>
        <taxon>Gunneridae</taxon>
        <taxon>Pentapetalae</taxon>
        <taxon>asterids</taxon>
        <taxon>lamiids</taxon>
        <taxon>Lamiales</taxon>
        <taxon>Phrymaceae</taxon>
        <taxon>Erythranthe</taxon>
    </lineage>
</organism>
<dbReference type="AlphaFoldDB" id="A0A022RGS5"/>
<keyword evidence="2" id="KW-1185">Reference proteome</keyword>
<reference evidence="1 2" key="1">
    <citation type="journal article" date="2013" name="Proc. Natl. Acad. Sci. U.S.A.">
        <title>Fine-scale variation in meiotic recombination in Mimulus inferred from population shotgun sequencing.</title>
        <authorList>
            <person name="Hellsten U."/>
            <person name="Wright K.M."/>
            <person name="Jenkins J."/>
            <person name="Shu S."/>
            <person name="Yuan Y."/>
            <person name="Wessler S.R."/>
            <person name="Schmutz J."/>
            <person name="Willis J.H."/>
            <person name="Rokhsar D.S."/>
        </authorList>
    </citation>
    <scope>NUCLEOTIDE SEQUENCE [LARGE SCALE GENOMIC DNA]</scope>
    <source>
        <strain evidence="2">cv. DUN x IM62</strain>
    </source>
</reference>
<dbReference type="Proteomes" id="UP000030748">
    <property type="component" value="Unassembled WGS sequence"/>
</dbReference>
<name>A0A022RGS5_ERYGU</name>
<proteinExistence type="predicted"/>
<protein>
    <submittedName>
        <fullName evidence="1">Uncharacterized protein</fullName>
    </submittedName>
</protein>
<evidence type="ECO:0000313" key="1">
    <source>
        <dbReference type="EMBL" id="EYU39204.1"/>
    </source>
</evidence>
<gene>
    <name evidence="1" type="ORF">MIMGU_mgv1a0124122mg</name>
</gene>